<dbReference type="InterPro" id="IPR002611">
    <property type="entry name" value="IstB_ATP-bd"/>
</dbReference>
<accession>A0A4R5QBL1</accession>
<dbReference type="GO" id="GO:0004803">
    <property type="term" value="F:transposase activity"/>
    <property type="evidence" value="ECO:0007669"/>
    <property type="project" value="InterPro"/>
</dbReference>
<dbReference type="Pfam" id="PF02371">
    <property type="entry name" value="Transposase_20"/>
    <property type="match status" value="1"/>
</dbReference>
<dbReference type="RefSeq" id="WP_133290704.1">
    <property type="nucleotide sequence ID" value="NZ_SMSJ01000037.1"/>
</dbReference>
<dbReference type="OrthoDB" id="5289737at2"/>
<dbReference type="PANTHER" id="PTHR33055:SF3">
    <property type="entry name" value="PUTATIVE TRANSPOSASE FOR IS117-RELATED"/>
    <property type="match status" value="1"/>
</dbReference>
<evidence type="ECO:0000256" key="1">
    <source>
        <dbReference type="SAM" id="MobiDB-lite"/>
    </source>
</evidence>
<dbReference type="Proteomes" id="UP000295096">
    <property type="component" value="Unassembled WGS sequence"/>
</dbReference>
<dbReference type="GO" id="GO:0003677">
    <property type="term" value="F:DNA binding"/>
    <property type="evidence" value="ECO:0007669"/>
    <property type="project" value="InterPro"/>
</dbReference>
<evidence type="ECO:0000259" key="3">
    <source>
        <dbReference type="Pfam" id="PF02371"/>
    </source>
</evidence>
<dbReference type="PANTHER" id="PTHR33055">
    <property type="entry name" value="TRANSPOSASE FOR INSERTION SEQUENCE ELEMENT IS1111A"/>
    <property type="match status" value="1"/>
</dbReference>
<feature type="domain" description="IstB-like ATP-binding" evidence="2">
    <location>
        <begin position="6"/>
        <end position="68"/>
    </location>
</feature>
<sequence>MAPRSALKIGRLLNIKVLTGIDFSFQRSLDRNRILTLAGLDFISRHEVAHFPGEPARGKTGSADAEAICEAVTRPTMRFVPVKTAEQQAVLVLHWTRDLLVRQPTALVNALRGHLAGIVAPPGMSHVADLLAVLLGEDETTVPPLARQALRGLAAELEALGKRVEEIETAILVGHKESDASRRLAAVPGIGPITASAIVATVGDVSNFASARHFEAWIGLMPKRNSTAGKPRQSGISKTGDRYLRSLLVLGASAVIRHTRIRARKGWLVEPIERRSTMVAIVVEAEPRLIRTRRRLSAFDIGSRGNAPSLGRPALRMILAEERRRRDLAARAAMRKLRGRPRITSRRRFGRTLEFASGSGSSRCGYRRTTPKKGRAELADFQTE</sequence>
<evidence type="ECO:0000313" key="5">
    <source>
        <dbReference type="Proteomes" id="UP000295096"/>
    </source>
</evidence>
<evidence type="ECO:0000259" key="2">
    <source>
        <dbReference type="Pfam" id="PF01695"/>
    </source>
</evidence>
<evidence type="ECO:0000313" key="4">
    <source>
        <dbReference type="EMBL" id="TDH60464.1"/>
    </source>
</evidence>
<proteinExistence type="predicted"/>
<comment type="caution">
    <text evidence="4">The sequence shown here is derived from an EMBL/GenBank/DDBJ whole genome shotgun (WGS) entry which is preliminary data.</text>
</comment>
<dbReference type="Pfam" id="PF01695">
    <property type="entry name" value="IstB_IS21"/>
    <property type="match status" value="1"/>
</dbReference>
<dbReference type="NCBIfam" id="NF033542">
    <property type="entry name" value="transpos_IS110"/>
    <property type="match status" value="1"/>
</dbReference>
<reference evidence="4 5" key="1">
    <citation type="journal article" date="2016" name="J. Microbiol.">
        <title>Dankookia rubra gen. nov., sp. nov., an alphaproteobacterium isolated from sediment of a shallow stream.</title>
        <authorList>
            <person name="Kim W.H."/>
            <person name="Kim D.H."/>
            <person name="Kang K."/>
            <person name="Ahn T.Y."/>
        </authorList>
    </citation>
    <scope>NUCLEOTIDE SEQUENCE [LARGE SCALE GENOMIC DNA]</scope>
    <source>
        <strain evidence="4 5">JCM30602</strain>
    </source>
</reference>
<name>A0A4R5QBL1_9PROT</name>
<gene>
    <name evidence="4" type="ORF">E2C06_21695</name>
</gene>
<dbReference type="GO" id="GO:0005524">
    <property type="term" value="F:ATP binding"/>
    <property type="evidence" value="ECO:0007669"/>
    <property type="project" value="InterPro"/>
</dbReference>
<dbReference type="InterPro" id="IPR047650">
    <property type="entry name" value="Transpos_IS110"/>
</dbReference>
<dbReference type="InterPro" id="IPR003346">
    <property type="entry name" value="Transposase_20"/>
</dbReference>
<keyword evidence="5" id="KW-1185">Reference proteome</keyword>
<feature type="region of interest" description="Disordered" evidence="1">
    <location>
        <begin position="357"/>
        <end position="384"/>
    </location>
</feature>
<dbReference type="EMBL" id="SMSJ01000037">
    <property type="protein sequence ID" value="TDH60464.1"/>
    <property type="molecule type" value="Genomic_DNA"/>
</dbReference>
<dbReference type="AlphaFoldDB" id="A0A4R5QBL1"/>
<dbReference type="GO" id="GO:0006313">
    <property type="term" value="P:DNA transposition"/>
    <property type="evidence" value="ECO:0007669"/>
    <property type="project" value="InterPro"/>
</dbReference>
<organism evidence="4 5">
    <name type="scientific">Dankookia rubra</name>
    <dbReference type="NCBI Taxonomy" id="1442381"/>
    <lineage>
        <taxon>Bacteria</taxon>
        <taxon>Pseudomonadati</taxon>
        <taxon>Pseudomonadota</taxon>
        <taxon>Alphaproteobacteria</taxon>
        <taxon>Acetobacterales</taxon>
        <taxon>Roseomonadaceae</taxon>
        <taxon>Dankookia</taxon>
    </lineage>
</organism>
<protein>
    <submittedName>
        <fullName evidence="4">IS110 family transposase</fullName>
    </submittedName>
</protein>
<feature type="domain" description="Transposase IS116/IS110/IS902 C-terminal" evidence="3">
    <location>
        <begin position="182"/>
        <end position="260"/>
    </location>
</feature>